<reference evidence="1" key="2">
    <citation type="journal article" date="2015" name="Fish Shellfish Immunol.">
        <title>Early steps in the European eel (Anguilla anguilla)-Vibrio vulnificus interaction in the gills: Role of the RtxA13 toxin.</title>
        <authorList>
            <person name="Callol A."/>
            <person name="Pajuelo D."/>
            <person name="Ebbesson L."/>
            <person name="Teles M."/>
            <person name="MacKenzie S."/>
            <person name="Amaro C."/>
        </authorList>
    </citation>
    <scope>NUCLEOTIDE SEQUENCE</scope>
</reference>
<dbReference type="EMBL" id="GBXM01034943">
    <property type="protein sequence ID" value="JAH73634.1"/>
    <property type="molecule type" value="Transcribed_RNA"/>
</dbReference>
<reference evidence="1" key="1">
    <citation type="submission" date="2014-11" db="EMBL/GenBank/DDBJ databases">
        <authorList>
            <person name="Amaro Gonzalez C."/>
        </authorList>
    </citation>
    <scope>NUCLEOTIDE SEQUENCE</scope>
</reference>
<protein>
    <submittedName>
        <fullName evidence="1">Uncharacterized protein</fullName>
    </submittedName>
</protein>
<evidence type="ECO:0000313" key="1">
    <source>
        <dbReference type="EMBL" id="JAH73634.1"/>
    </source>
</evidence>
<proteinExistence type="predicted"/>
<name>A0A0E9V679_ANGAN</name>
<sequence length="27" mass="3281">MFLDLMPENKERHSYKLFTSETMSLCE</sequence>
<organism evidence="1">
    <name type="scientific">Anguilla anguilla</name>
    <name type="common">European freshwater eel</name>
    <name type="synonym">Muraena anguilla</name>
    <dbReference type="NCBI Taxonomy" id="7936"/>
    <lineage>
        <taxon>Eukaryota</taxon>
        <taxon>Metazoa</taxon>
        <taxon>Chordata</taxon>
        <taxon>Craniata</taxon>
        <taxon>Vertebrata</taxon>
        <taxon>Euteleostomi</taxon>
        <taxon>Actinopterygii</taxon>
        <taxon>Neopterygii</taxon>
        <taxon>Teleostei</taxon>
        <taxon>Anguilliformes</taxon>
        <taxon>Anguillidae</taxon>
        <taxon>Anguilla</taxon>
    </lineage>
</organism>
<dbReference type="AlphaFoldDB" id="A0A0E9V679"/>
<accession>A0A0E9V679</accession>